<evidence type="ECO:0000256" key="3">
    <source>
        <dbReference type="ARBA" id="ARBA00022525"/>
    </source>
</evidence>
<feature type="region of interest" description="Disordered" evidence="4">
    <location>
        <begin position="46"/>
        <end position="67"/>
    </location>
</feature>
<evidence type="ECO:0000256" key="1">
    <source>
        <dbReference type="ARBA" id="ARBA00004613"/>
    </source>
</evidence>
<comment type="similarity">
    <text evidence="2">Belongs to the PBP/GOBP family.</text>
</comment>
<reference evidence="6" key="1">
    <citation type="submission" date="2022-01" db="EMBL/GenBank/DDBJ databases">
        <authorList>
            <person name="King R."/>
        </authorList>
    </citation>
    <scope>NUCLEOTIDE SEQUENCE</scope>
</reference>
<name>A0A9P0GXA5_NEZVI</name>
<protein>
    <submittedName>
        <fullName evidence="6">Uncharacterized protein</fullName>
    </submittedName>
</protein>
<dbReference type="SUPFAM" id="SSF47565">
    <property type="entry name" value="Insect pheromone/odorant-binding proteins"/>
    <property type="match status" value="1"/>
</dbReference>
<gene>
    <name evidence="6" type="ORF">NEZAVI_LOCUS915</name>
</gene>
<dbReference type="InterPro" id="IPR036728">
    <property type="entry name" value="PBP_GOBP_sf"/>
</dbReference>
<organism evidence="6 7">
    <name type="scientific">Nezara viridula</name>
    <name type="common">Southern green stink bug</name>
    <name type="synonym">Cimex viridulus</name>
    <dbReference type="NCBI Taxonomy" id="85310"/>
    <lineage>
        <taxon>Eukaryota</taxon>
        <taxon>Metazoa</taxon>
        <taxon>Ecdysozoa</taxon>
        <taxon>Arthropoda</taxon>
        <taxon>Hexapoda</taxon>
        <taxon>Insecta</taxon>
        <taxon>Pterygota</taxon>
        <taxon>Neoptera</taxon>
        <taxon>Paraneoptera</taxon>
        <taxon>Hemiptera</taxon>
        <taxon>Heteroptera</taxon>
        <taxon>Panheteroptera</taxon>
        <taxon>Pentatomomorpha</taxon>
        <taxon>Pentatomoidea</taxon>
        <taxon>Pentatomidae</taxon>
        <taxon>Pentatominae</taxon>
        <taxon>Nezara</taxon>
    </lineage>
</organism>
<dbReference type="Proteomes" id="UP001152798">
    <property type="component" value="Chromosome 1"/>
</dbReference>
<dbReference type="PANTHER" id="PTHR21066">
    <property type="entry name" value="ODORANT-BINDING PROTEIN 59A-RELATED"/>
    <property type="match status" value="1"/>
</dbReference>
<sequence>MEITSVLWTTLTIVWAVDGFGIELLGYNAEEFNLEELFSHPQGFGSTRHVREVEQSSDRDHKRKHRHRGDSLLPYKYCCGGENNTDRSNYKEIRDIFVKCIEDKLEHKDEWSNFGNPTKDPFTCERMKKFKNHFYCAADCMMKSYGALGNDGSVDIDKWTEFTTNDLAFPWLKDLAAVAVEKCIKNDYHWLKNGGDLKCNSRAVDVNHCVWSQIMMTCPDEHFVKSPYCIRVKEAFEDVDG</sequence>
<keyword evidence="5" id="KW-0732">Signal</keyword>
<dbReference type="AlphaFoldDB" id="A0A9P0GXA5"/>
<dbReference type="OrthoDB" id="6622484at2759"/>
<dbReference type="Gene3D" id="1.10.238.270">
    <property type="match status" value="1"/>
</dbReference>
<evidence type="ECO:0000313" key="6">
    <source>
        <dbReference type="EMBL" id="CAH1389518.1"/>
    </source>
</evidence>
<evidence type="ECO:0000313" key="7">
    <source>
        <dbReference type="Proteomes" id="UP001152798"/>
    </source>
</evidence>
<dbReference type="InterPro" id="IPR052295">
    <property type="entry name" value="Odorant-binding_protein"/>
</dbReference>
<feature type="compositionally biased region" description="Basic and acidic residues" evidence="4">
    <location>
        <begin position="49"/>
        <end position="60"/>
    </location>
</feature>
<keyword evidence="7" id="KW-1185">Reference proteome</keyword>
<comment type="subcellular location">
    <subcellularLocation>
        <location evidence="1">Secreted</location>
    </subcellularLocation>
</comment>
<evidence type="ECO:0000256" key="5">
    <source>
        <dbReference type="SAM" id="SignalP"/>
    </source>
</evidence>
<keyword evidence="3" id="KW-0964">Secreted</keyword>
<evidence type="ECO:0000256" key="4">
    <source>
        <dbReference type="SAM" id="MobiDB-lite"/>
    </source>
</evidence>
<feature type="chain" id="PRO_5040253625" evidence="5">
    <location>
        <begin position="20"/>
        <end position="241"/>
    </location>
</feature>
<dbReference type="EMBL" id="OV725077">
    <property type="protein sequence ID" value="CAH1389518.1"/>
    <property type="molecule type" value="Genomic_DNA"/>
</dbReference>
<proteinExistence type="inferred from homology"/>
<dbReference type="GO" id="GO:0005576">
    <property type="term" value="C:extracellular region"/>
    <property type="evidence" value="ECO:0007669"/>
    <property type="project" value="UniProtKB-SubCell"/>
</dbReference>
<dbReference type="PANTHER" id="PTHR21066:SF17">
    <property type="entry name" value="AGAP011368-PA"/>
    <property type="match status" value="1"/>
</dbReference>
<feature type="signal peptide" evidence="5">
    <location>
        <begin position="1"/>
        <end position="19"/>
    </location>
</feature>
<dbReference type="GO" id="GO:0005549">
    <property type="term" value="F:odorant binding"/>
    <property type="evidence" value="ECO:0007669"/>
    <property type="project" value="InterPro"/>
</dbReference>
<accession>A0A9P0GXA5</accession>
<evidence type="ECO:0000256" key="2">
    <source>
        <dbReference type="ARBA" id="ARBA00008098"/>
    </source>
</evidence>